<evidence type="ECO:0000259" key="7">
    <source>
        <dbReference type="PROSITE" id="PS50850"/>
    </source>
</evidence>
<evidence type="ECO:0000256" key="4">
    <source>
        <dbReference type="ARBA" id="ARBA00022989"/>
    </source>
</evidence>
<feature type="transmembrane region" description="Helical" evidence="6">
    <location>
        <begin position="7"/>
        <end position="26"/>
    </location>
</feature>
<keyword evidence="5 6" id="KW-0472">Membrane</keyword>
<feature type="transmembrane region" description="Helical" evidence="6">
    <location>
        <begin position="212"/>
        <end position="232"/>
    </location>
</feature>
<feature type="transmembrane region" description="Helical" evidence="6">
    <location>
        <begin position="272"/>
        <end position="290"/>
    </location>
</feature>
<reference evidence="9" key="2">
    <citation type="submission" date="2017-04" db="EMBL/GenBank/DDBJ databases">
        <authorList>
            <person name="Afonso C.L."/>
            <person name="Miller P.J."/>
            <person name="Scott M.A."/>
            <person name="Spackman E."/>
            <person name="Goraichik I."/>
            <person name="Dimitrov K.M."/>
            <person name="Suarez D.L."/>
            <person name="Swayne D.E."/>
        </authorList>
    </citation>
    <scope>NUCLEOTIDE SEQUENCE [LARGE SCALE GENOMIC DNA]</scope>
    <source>
        <strain evidence="9">FDF-1</strain>
    </source>
</reference>
<dbReference type="Gene3D" id="1.20.1250.20">
    <property type="entry name" value="MFS general substrate transporter like domains"/>
    <property type="match status" value="1"/>
</dbReference>
<dbReference type="Proteomes" id="UP000193969">
    <property type="component" value="Unassembled WGS sequence"/>
</dbReference>
<sequence length="380" mass="41037">MEKGRLLVYLSIFTIMGLSNAVIPILPELAGLGSGNHAVELSSLLFSAYFIGALLTMLPFGILAERYGFMRFVTISLVLTFFSGVIMLYTNDIHLLILARLMEGTACGAFFPAAFSYLGSFNKRKQYMGEFNFLLNAGLAAGVALSGLLATMGLKYGIMAFTVISFLTLIAGMGYLYKNGRDKEKLQSPIIAEIRQKIFTTSGFLVDKSYTGIWIIVFVLIGTNGVLLALYPDYSTGMLSKAELGIAIAVSYVSTMISSIWISHTSMESKKMINMGIVIAASGTLATIWLPFVGFALLGSGSGLAMVGLPTLLASMSKNKGITMGLYSTYTYGGLAIMPIFAGALSGFVGLEIIFAIFAILLFLTLFVNYKMRLNKTYIS</sequence>
<keyword evidence="11" id="KW-1185">Reference proteome</keyword>
<feature type="transmembrane region" description="Helical" evidence="6">
    <location>
        <begin position="95"/>
        <end position="119"/>
    </location>
</feature>
<gene>
    <name evidence="8" type="ORF">MPF_1721</name>
    <name evidence="9" type="ORF">SAMN06264941_1962</name>
</gene>
<proteinExistence type="predicted"/>
<dbReference type="RefSeq" id="WP_072360987.1">
    <property type="nucleotide sequence ID" value="NZ_FXBN01000004.1"/>
</dbReference>
<dbReference type="GO" id="GO:0022857">
    <property type="term" value="F:transmembrane transporter activity"/>
    <property type="evidence" value="ECO:0007669"/>
    <property type="project" value="InterPro"/>
</dbReference>
<feature type="transmembrane region" description="Helical" evidence="6">
    <location>
        <begin position="156"/>
        <end position="177"/>
    </location>
</feature>
<dbReference type="Pfam" id="PF07690">
    <property type="entry name" value="MFS_1"/>
    <property type="match status" value="1"/>
</dbReference>
<evidence type="ECO:0000256" key="2">
    <source>
        <dbReference type="ARBA" id="ARBA00022475"/>
    </source>
</evidence>
<evidence type="ECO:0000256" key="5">
    <source>
        <dbReference type="ARBA" id="ARBA00023136"/>
    </source>
</evidence>
<comment type="subcellular location">
    <subcellularLocation>
        <location evidence="1">Cell membrane</location>
        <topology evidence="1">Multi-pass membrane protein</topology>
    </subcellularLocation>
</comment>
<dbReference type="EMBL" id="JWTK01000006">
    <property type="protein sequence ID" value="OJH48674.1"/>
    <property type="molecule type" value="Genomic_DNA"/>
</dbReference>
<keyword evidence="3 6" id="KW-0812">Transmembrane</keyword>
<feature type="transmembrane region" description="Helical" evidence="6">
    <location>
        <begin position="131"/>
        <end position="150"/>
    </location>
</feature>
<dbReference type="InterPro" id="IPR036259">
    <property type="entry name" value="MFS_trans_sf"/>
</dbReference>
<feature type="transmembrane region" description="Helical" evidence="6">
    <location>
        <begin position="296"/>
        <end position="314"/>
    </location>
</feature>
<name>A0A1L9C2A3_9EURY</name>
<dbReference type="InterPro" id="IPR020846">
    <property type="entry name" value="MFS_dom"/>
</dbReference>
<feature type="transmembrane region" description="Helical" evidence="6">
    <location>
        <begin position="69"/>
        <end position="89"/>
    </location>
</feature>
<evidence type="ECO:0000313" key="8">
    <source>
        <dbReference type="EMBL" id="OJH48674.1"/>
    </source>
</evidence>
<evidence type="ECO:0000313" key="11">
    <source>
        <dbReference type="Proteomes" id="UP000193969"/>
    </source>
</evidence>
<dbReference type="GO" id="GO:0005886">
    <property type="term" value="C:plasma membrane"/>
    <property type="evidence" value="ECO:0007669"/>
    <property type="project" value="UniProtKB-SubCell"/>
</dbReference>
<dbReference type="InterPro" id="IPR050189">
    <property type="entry name" value="MFS_Efflux_Transporters"/>
</dbReference>
<feature type="domain" description="Major facilitator superfamily (MFS) profile" evidence="7">
    <location>
        <begin position="1"/>
        <end position="377"/>
    </location>
</feature>
<keyword evidence="2" id="KW-1003">Cell membrane</keyword>
<dbReference type="PANTHER" id="PTHR43124">
    <property type="entry name" value="PURINE EFFLUX PUMP PBUE"/>
    <property type="match status" value="1"/>
</dbReference>
<evidence type="ECO:0000256" key="3">
    <source>
        <dbReference type="ARBA" id="ARBA00022692"/>
    </source>
</evidence>
<dbReference type="PROSITE" id="PS50850">
    <property type="entry name" value="MFS"/>
    <property type="match status" value="1"/>
</dbReference>
<dbReference type="SUPFAM" id="SSF103473">
    <property type="entry name" value="MFS general substrate transporter"/>
    <property type="match status" value="1"/>
</dbReference>
<evidence type="ECO:0000313" key="9">
    <source>
        <dbReference type="EMBL" id="SMH43722.1"/>
    </source>
</evidence>
<dbReference type="PANTHER" id="PTHR43124:SF9">
    <property type="entry name" value="SUGAR TRANSPORT FAMILY PROTEIN"/>
    <property type="match status" value="1"/>
</dbReference>
<feature type="transmembrane region" description="Helical" evidence="6">
    <location>
        <begin position="244"/>
        <end position="263"/>
    </location>
</feature>
<evidence type="ECO:0000313" key="10">
    <source>
        <dbReference type="Proteomes" id="UP000185713"/>
    </source>
</evidence>
<evidence type="ECO:0000256" key="1">
    <source>
        <dbReference type="ARBA" id="ARBA00004651"/>
    </source>
</evidence>
<feature type="transmembrane region" description="Helical" evidence="6">
    <location>
        <begin position="326"/>
        <end position="347"/>
    </location>
</feature>
<dbReference type="STRING" id="523843.SAMN06264941_1962"/>
<reference evidence="8 10" key="1">
    <citation type="submission" date="2014-12" db="EMBL/GenBank/DDBJ databases">
        <title>The genome sequence of Methanohalophilus portucalensis strain FDF1.</title>
        <authorList>
            <person name="Lai M.-C."/>
            <person name="Lai S.-J."/>
        </authorList>
    </citation>
    <scope>NUCLEOTIDE SEQUENCE [LARGE SCALE GENOMIC DNA]</scope>
    <source>
        <strain evidence="8 10">FDF-1</strain>
    </source>
</reference>
<dbReference type="EMBL" id="FXBN01000004">
    <property type="protein sequence ID" value="SMH43722.1"/>
    <property type="molecule type" value="Genomic_DNA"/>
</dbReference>
<reference evidence="11" key="3">
    <citation type="submission" date="2017-04" db="EMBL/GenBank/DDBJ databases">
        <authorList>
            <person name="Varghese N."/>
            <person name="Submissions S."/>
        </authorList>
    </citation>
    <scope>NUCLEOTIDE SEQUENCE [LARGE SCALE GENOMIC DNA]</scope>
    <source>
        <strain evidence="11">FDF-1</strain>
    </source>
</reference>
<dbReference type="AlphaFoldDB" id="A0A1L9C2A3"/>
<feature type="transmembrane region" description="Helical" evidence="6">
    <location>
        <begin position="46"/>
        <end position="64"/>
    </location>
</feature>
<organism evidence="8 10">
    <name type="scientific">Methanohalophilus portucalensis FDF-1</name>
    <dbReference type="NCBI Taxonomy" id="523843"/>
    <lineage>
        <taxon>Archaea</taxon>
        <taxon>Methanobacteriati</taxon>
        <taxon>Methanobacteriota</taxon>
        <taxon>Stenosarchaea group</taxon>
        <taxon>Methanomicrobia</taxon>
        <taxon>Methanosarcinales</taxon>
        <taxon>Methanosarcinaceae</taxon>
        <taxon>Methanohalophilus</taxon>
    </lineage>
</organism>
<keyword evidence="4 6" id="KW-1133">Transmembrane helix</keyword>
<protein>
    <submittedName>
        <fullName evidence="8">Major facilitator superfamily MFS_1</fullName>
    </submittedName>
    <submittedName>
        <fullName evidence="9">Predicted arabinose efflux permease, MFS family</fullName>
    </submittedName>
</protein>
<dbReference type="Proteomes" id="UP000185713">
    <property type="component" value="Unassembled WGS sequence"/>
</dbReference>
<feature type="transmembrane region" description="Helical" evidence="6">
    <location>
        <begin position="353"/>
        <end position="370"/>
    </location>
</feature>
<dbReference type="InterPro" id="IPR011701">
    <property type="entry name" value="MFS"/>
</dbReference>
<accession>A0A1L9C2A3</accession>
<evidence type="ECO:0000256" key="6">
    <source>
        <dbReference type="SAM" id="Phobius"/>
    </source>
</evidence>